<dbReference type="EC" id="6.1.1.17" evidence="3"/>
<dbReference type="Proteomes" id="UP000887561">
    <property type="component" value="Unplaced"/>
</dbReference>
<dbReference type="AlphaFoldDB" id="A0A915MZ73"/>
<dbReference type="GO" id="GO:0005829">
    <property type="term" value="C:cytosol"/>
    <property type="evidence" value="ECO:0007669"/>
    <property type="project" value="TreeGrafter"/>
</dbReference>
<evidence type="ECO:0000256" key="11">
    <source>
        <dbReference type="ARBA" id="ARBA00048351"/>
    </source>
</evidence>
<dbReference type="CDD" id="cd00807">
    <property type="entry name" value="GlnRS_core"/>
    <property type="match status" value="1"/>
</dbReference>
<dbReference type="InterPro" id="IPR011035">
    <property type="entry name" value="Ribosomal_bL25/Gln-tRNA_synth"/>
</dbReference>
<dbReference type="Pfam" id="PF00749">
    <property type="entry name" value="tRNA-synt_1c"/>
    <property type="match status" value="1"/>
</dbReference>
<feature type="compositionally biased region" description="Basic and acidic residues" evidence="12">
    <location>
        <begin position="1129"/>
        <end position="1143"/>
    </location>
</feature>
<dbReference type="SUPFAM" id="SSF48371">
    <property type="entry name" value="ARM repeat"/>
    <property type="match status" value="1"/>
</dbReference>
<evidence type="ECO:0000256" key="7">
    <source>
        <dbReference type="ARBA" id="ARBA00022840"/>
    </source>
</evidence>
<feature type="compositionally biased region" description="Basic residues" evidence="12">
    <location>
        <begin position="1102"/>
        <end position="1113"/>
    </location>
</feature>
<dbReference type="FunFam" id="3.40.50.620:FF:000070">
    <property type="entry name" value="Bifunctional glutamate/proline--tRNA ligase"/>
    <property type="match status" value="1"/>
</dbReference>
<organism evidence="14 15">
    <name type="scientific">Meloidogyne javanica</name>
    <name type="common">Root-knot nematode worm</name>
    <dbReference type="NCBI Taxonomy" id="6303"/>
    <lineage>
        <taxon>Eukaryota</taxon>
        <taxon>Metazoa</taxon>
        <taxon>Ecdysozoa</taxon>
        <taxon>Nematoda</taxon>
        <taxon>Chromadorea</taxon>
        <taxon>Rhabditida</taxon>
        <taxon>Tylenchina</taxon>
        <taxon>Tylenchomorpha</taxon>
        <taxon>Tylenchoidea</taxon>
        <taxon>Meloidogynidae</taxon>
        <taxon>Meloidogyninae</taxon>
        <taxon>Meloidogyne</taxon>
        <taxon>Meloidogyne incognita group</taxon>
    </lineage>
</organism>
<feature type="compositionally biased region" description="Basic and acidic residues" evidence="12">
    <location>
        <begin position="166"/>
        <end position="183"/>
    </location>
</feature>
<dbReference type="SUPFAM" id="SSF50715">
    <property type="entry name" value="Ribosomal protein L25-like"/>
    <property type="match status" value="1"/>
</dbReference>
<dbReference type="InterPro" id="IPR049437">
    <property type="entry name" value="tRNA-synt_1c_C2"/>
</dbReference>
<name>A0A915MZ73_MELJA</name>
<evidence type="ECO:0000313" key="14">
    <source>
        <dbReference type="Proteomes" id="UP000887561"/>
    </source>
</evidence>
<dbReference type="PROSITE" id="PS51366">
    <property type="entry name" value="MI"/>
    <property type="match status" value="1"/>
</dbReference>
<evidence type="ECO:0000256" key="2">
    <source>
        <dbReference type="ARBA" id="ARBA00008927"/>
    </source>
</evidence>
<dbReference type="FunFam" id="1.10.1160.10:FF:000001">
    <property type="entry name" value="Glutamine--tRNA ligase"/>
    <property type="match status" value="1"/>
</dbReference>
<dbReference type="PANTHER" id="PTHR43097">
    <property type="entry name" value="GLUTAMINE-TRNA LIGASE"/>
    <property type="match status" value="1"/>
</dbReference>
<evidence type="ECO:0000256" key="8">
    <source>
        <dbReference type="ARBA" id="ARBA00022917"/>
    </source>
</evidence>
<feature type="region of interest" description="Disordered" evidence="12">
    <location>
        <begin position="166"/>
        <end position="190"/>
    </location>
</feature>
<evidence type="ECO:0000256" key="5">
    <source>
        <dbReference type="ARBA" id="ARBA00022598"/>
    </source>
</evidence>
<evidence type="ECO:0000256" key="10">
    <source>
        <dbReference type="ARBA" id="ARBA00030865"/>
    </source>
</evidence>
<proteinExistence type="inferred from homology"/>
<comment type="catalytic activity">
    <reaction evidence="11">
        <text>tRNA(Glu) + L-glutamate + ATP = L-glutamyl-tRNA(Glu) + AMP + diphosphate</text>
        <dbReference type="Rhea" id="RHEA:23540"/>
        <dbReference type="Rhea" id="RHEA-COMP:9663"/>
        <dbReference type="Rhea" id="RHEA-COMP:9680"/>
        <dbReference type="ChEBI" id="CHEBI:29985"/>
        <dbReference type="ChEBI" id="CHEBI:30616"/>
        <dbReference type="ChEBI" id="CHEBI:33019"/>
        <dbReference type="ChEBI" id="CHEBI:78442"/>
        <dbReference type="ChEBI" id="CHEBI:78520"/>
        <dbReference type="ChEBI" id="CHEBI:456215"/>
        <dbReference type="EC" id="6.1.1.17"/>
    </reaction>
</comment>
<dbReference type="InterPro" id="IPR020058">
    <property type="entry name" value="Glu/Gln-tRNA-synth_Ib_cat-dom"/>
</dbReference>
<comment type="similarity">
    <text evidence="2">Belongs to the class-I aminoacyl-tRNA synthetase family. Glutamate--tRNA ligase type 2 subfamily.</text>
</comment>
<dbReference type="InterPro" id="IPR050132">
    <property type="entry name" value="Gln/Glu-tRNA_Ligase"/>
</dbReference>
<dbReference type="WBParaSite" id="scaffold54_cov186.g100">
    <property type="protein sequence ID" value="scaffold54_cov186.g100"/>
    <property type="gene ID" value="scaffold54_cov186.g100"/>
</dbReference>
<evidence type="ECO:0000256" key="1">
    <source>
        <dbReference type="ARBA" id="ARBA00004496"/>
    </source>
</evidence>
<keyword evidence="7" id="KW-0067">ATP-binding</keyword>
<evidence type="ECO:0000256" key="12">
    <source>
        <dbReference type="SAM" id="MobiDB-lite"/>
    </source>
</evidence>
<dbReference type="InterPro" id="IPR003891">
    <property type="entry name" value="Initiation_fac_eIF4g_MI"/>
</dbReference>
<dbReference type="InterPro" id="IPR016024">
    <property type="entry name" value="ARM-type_fold"/>
</dbReference>
<dbReference type="Gene3D" id="3.90.800.10">
    <property type="entry name" value="Glutamyl-tRNA Synthetase, Domain 3"/>
    <property type="match status" value="1"/>
</dbReference>
<keyword evidence="4" id="KW-0963">Cytoplasm</keyword>
<dbReference type="InterPro" id="IPR004526">
    <property type="entry name" value="Glu-tRNA-synth_arc/euk"/>
</dbReference>
<dbReference type="Gene3D" id="2.40.240.10">
    <property type="entry name" value="Ribosomal Protein L25, Chain P"/>
    <property type="match status" value="2"/>
</dbReference>
<dbReference type="InterPro" id="IPR000924">
    <property type="entry name" value="Glu/Gln-tRNA-synth"/>
</dbReference>
<dbReference type="PRINTS" id="PR00987">
    <property type="entry name" value="TRNASYNTHGLU"/>
</dbReference>
<dbReference type="Pfam" id="PF02847">
    <property type="entry name" value="MA3"/>
    <property type="match status" value="1"/>
</dbReference>
<evidence type="ECO:0000256" key="6">
    <source>
        <dbReference type="ARBA" id="ARBA00022741"/>
    </source>
</evidence>
<dbReference type="GO" id="GO:0004818">
    <property type="term" value="F:glutamate-tRNA ligase activity"/>
    <property type="evidence" value="ECO:0007669"/>
    <property type="project" value="UniProtKB-EC"/>
</dbReference>
<evidence type="ECO:0000256" key="4">
    <source>
        <dbReference type="ARBA" id="ARBA00022490"/>
    </source>
</evidence>
<dbReference type="NCBIfam" id="TIGR00463">
    <property type="entry name" value="gltX_arch"/>
    <property type="match status" value="1"/>
</dbReference>
<dbReference type="Gene3D" id="1.10.1160.10">
    <property type="entry name" value="Glutamyl-trna Synthetase, Domain 2"/>
    <property type="match status" value="1"/>
</dbReference>
<dbReference type="Pfam" id="PF03950">
    <property type="entry name" value="tRNA-synt_1c_C"/>
    <property type="match status" value="1"/>
</dbReference>
<keyword evidence="8" id="KW-0648">Protein biosynthesis</keyword>
<evidence type="ECO:0000313" key="15">
    <source>
        <dbReference type="WBParaSite" id="scaffold54_cov186.g100"/>
    </source>
</evidence>
<reference evidence="15" key="1">
    <citation type="submission" date="2022-11" db="UniProtKB">
        <authorList>
            <consortium name="WormBaseParasite"/>
        </authorList>
    </citation>
    <scope>IDENTIFICATION</scope>
</reference>
<dbReference type="Pfam" id="PF20974">
    <property type="entry name" value="tRNA-synt_1c_C2"/>
    <property type="match status" value="1"/>
</dbReference>
<protein>
    <recommendedName>
        <fullName evidence="3">glutamate--tRNA ligase</fullName>
        <ecNumber evidence="3">6.1.1.17</ecNumber>
    </recommendedName>
    <alternativeName>
        <fullName evidence="10">Glutamyl-tRNA synthetase</fullName>
    </alternativeName>
</protein>
<dbReference type="PROSITE" id="PS00178">
    <property type="entry name" value="AA_TRNA_LIGASE_I"/>
    <property type="match status" value="1"/>
</dbReference>
<dbReference type="SMART" id="SM00544">
    <property type="entry name" value="MA3"/>
    <property type="match status" value="1"/>
</dbReference>
<dbReference type="InterPro" id="IPR020059">
    <property type="entry name" value="Glu/Gln-tRNA-synth_Ib_codon-bd"/>
</dbReference>
<dbReference type="InterPro" id="IPR001412">
    <property type="entry name" value="aa-tRNA-synth_I_CS"/>
</dbReference>
<feature type="region of interest" description="Disordered" evidence="12">
    <location>
        <begin position="1093"/>
        <end position="1143"/>
    </location>
</feature>
<dbReference type="PANTHER" id="PTHR43097:SF5">
    <property type="entry name" value="GLUTAMATE--TRNA LIGASE"/>
    <property type="match status" value="1"/>
</dbReference>
<dbReference type="InterPro" id="IPR003890">
    <property type="entry name" value="MIF4G-like_typ-3"/>
</dbReference>
<keyword evidence="9" id="KW-0030">Aminoacyl-tRNA synthetase</keyword>
<dbReference type="GO" id="GO:0003723">
    <property type="term" value="F:RNA binding"/>
    <property type="evidence" value="ECO:0007669"/>
    <property type="project" value="InterPro"/>
</dbReference>
<dbReference type="Gene3D" id="1.25.40.180">
    <property type="match status" value="1"/>
</dbReference>
<comment type="subcellular location">
    <subcellularLocation>
        <location evidence="1">Cytoplasm</location>
    </subcellularLocation>
</comment>
<evidence type="ECO:0000256" key="3">
    <source>
        <dbReference type="ARBA" id="ARBA00012835"/>
    </source>
</evidence>
<dbReference type="HAMAP" id="MF_02076">
    <property type="entry name" value="Glu_tRNA_synth_type2"/>
    <property type="match status" value="1"/>
</dbReference>
<keyword evidence="6" id="KW-0547">Nucleotide-binding</keyword>
<dbReference type="GO" id="GO:0005524">
    <property type="term" value="F:ATP binding"/>
    <property type="evidence" value="ECO:0007669"/>
    <property type="project" value="UniProtKB-KW"/>
</dbReference>
<evidence type="ECO:0000259" key="13">
    <source>
        <dbReference type="PROSITE" id="PS51366"/>
    </source>
</evidence>
<keyword evidence="5" id="KW-0436">Ligase</keyword>
<accession>A0A915MZ73</accession>
<dbReference type="InterPro" id="IPR020056">
    <property type="entry name" value="Rbsml_bL25/Gln-tRNA_synth_N"/>
</dbReference>
<sequence>MDLSKANLMILMSKDTPYYGTLLTLRALEVDIGKIVSLVDNTAPLQHKSKHQIKDEGKFVELEGAEMGKVVVRFPPEASGYLHIGHAKAALLNQYYQQTFNGKLILRFDDTNPAKEDAHFEEVIIEDLKMLKIQPDQLTRTSDHFDLLINYCEQLLKDGKAYVDDTDSETMRKEREERIESKNRNNSPGENMSLWNEMLLGTEKGLGCCVRIKIDMRNNNGALRDPTIYRCKTEPHLRFGDKYKVYPTYDFACPIVDSIEGVTHALRTTEYTDRDEQYFFICDALGIRKPYIWAYARLNMTNTVMSKRKLTWLVDEHLVDGWDDPRMPTVRGVMRRGLTVEGLKQFILAQGGSRSVVTMEWDKIWAFNKKVIDSTAHRYTGLDMAEIVPVKIVQQINTEIRQIPLLPKEPEGSKKDVWFGKELFIEQIDANSMKPGDSVTFVNWGNMRIVNVIRDDKTGKVINVEAELDLDNKDYKKTLKVTWLTNTDPKTTNFVVKTVHYNHIIDKAIIGKDEDWKQLVNRDSIHYNSLLVEEAMKNVGKGDIIQIQRKSFYICDSKTNERLVLIEIPDGKILKINSNMGNDSVEETATEFIERSADTIEKEAKNVNASVGSNTISKAGGAYIPPARLRMMQQHLGADKSSEAYQRANWERLKRKIHGQINRLNVSNIVDVARTLLRENLIRGRGLFARSIIQAQAFSPSFSHVFAALVAIINSKFPNIGELVLRRLIIQFKRSFRRNDKQTCVTACKFIAHLANQRVAHEILVLEMLVLLMQRPTDDSIEVTVTLLKECGAMLLKVTPKGSIAVFERLRSVLNDCDSIQERTQYMIETMLHIRKTKFENYPIMLEELDLIDEDDQIAHLVQLNPEDGKSYDPELTLTTAGVVILDMTEQDIVAFRRNVYLTIQSSLDFQEAAHKLIKYELKPQLENELCHMIVDCCAQQRTYQSFYGLLAERFCRLRKEFQETFEQIARDTYNAIHRFDHTKLQNMAKFVAHLLITDAISWEVFSEIKLTEQDTTSAGRIYIKILFLELVEKMSLVTTYKRCNDPTLQTAMEGLFPRDNPQNTRFAINYFSLIGLGALTVDLREHLQKRLDKEHEEEKRRQRRKRKLKKRAAKDENSDAKKRKKKSAEKNNEEKRTKKERK</sequence>
<evidence type="ECO:0000256" key="9">
    <source>
        <dbReference type="ARBA" id="ARBA00023146"/>
    </source>
</evidence>
<dbReference type="GO" id="GO:0006424">
    <property type="term" value="P:glutamyl-tRNA aminoacylation"/>
    <property type="evidence" value="ECO:0007669"/>
    <property type="project" value="InterPro"/>
</dbReference>
<dbReference type="FunFam" id="3.90.800.10:FF:000001">
    <property type="entry name" value="Glutamine--tRNA ligase"/>
    <property type="match status" value="1"/>
</dbReference>
<dbReference type="GO" id="GO:0017101">
    <property type="term" value="C:aminoacyl-tRNA synthetase multienzyme complex"/>
    <property type="evidence" value="ECO:0007669"/>
    <property type="project" value="UniProtKB-ARBA"/>
</dbReference>
<dbReference type="SUPFAM" id="SSF52374">
    <property type="entry name" value="Nucleotidylyl transferase"/>
    <property type="match status" value="1"/>
</dbReference>
<dbReference type="SMART" id="SM00543">
    <property type="entry name" value="MIF4G"/>
    <property type="match status" value="1"/>
</dbReference>
<dbReference type="InterPro" id="IPR020061">
    <property type="entry name" value="Glu_tRNA_lig_a-bdl"/>
</dbReference>
<feature type="domain" description="MI" evidence="13">
    <location>
        <begin position="895"/>
        <end position="1011"/>
    </location>
</feature>
<dbReference type="InterPro" id="IPR014729">
    <property type="entry name" value="Rossmann-like_a/b/a_fold"/>
</dbReference>
<keyword evidence="14" id="KW-1185">Reference proteome</keyword>
<dbReference type="Gene3D" id="3.40.50.620">
    <property type="entry name" value="HUPs"/>
    <property type="match status" value="1"/>
</dbReference>
<dbReference type="GO" id="GO:0017102">
    <property type="term" value="C:methionyl glutamyl tRNA synthetase complex"/>
    <property type="evidence" value="ECO:0007669"/>
    <property type="project" value="TreeGrafter"/>
</dbReference>